<dbReference type="PANTHER" id="PTHR31232">
    <property type="match status" value="1"/>
</dbReference>
<evidence type="ECO:0000313" key="8">
    <source>
        <dbReference type="Proteomes" id="UP000694005"/>
    </source>
</evidence>
<dbReference type="AlphaFoldDB" id="A0A8D9M5H2"/>
<gene>
    <name evidence="7" type="ORF">BRAPAZ1V2_A08P13960.2</name>
</gene>
<name>A0A8D9M5H2_BRACM</name>
<dbReference type="EMBL" id="LS974624">
    <property type="protein sequence ID" value="CAG7897730.1"/>
    <property type="molecule type" value="Genomic_DNA"/>
</dbReference>
<reference evidence="7 8" key="1">
    <citation type="submission" date="2021-07" db="EMBL/GenBank/DDBJ databases">
        <authorList>
            <consortium name="Genoscope - CEA"/>
            <person name="William W."/>
        </authorList>
    </citation>
    <scope>NUCLEOTIDE SEQUENCE [LARGE SCALE GENOMIC DNA]</scope>
</reference>
<evidence type="ECO:0000313" key="7">
    <source>
        <dbReference type="EMBL" id="CAG7897730.1"/>
    </source>
</evidence>
<dbReference type="InterPro" id="IPR010264">
    <property type="entry name" value="Self-incomp_S1"/>
</dbReference>
<dbReference type="Pfam" id="PF05938">
    <property type="entry name" value="Self-incomp_S1"/>
    <property type="match status" value="2"/>
</dbReference>
<keyword evidence="4 6" id="KW-0964">Secreted</keyword>
<accession>A0A8D9M5H2</accession>
<dbReference type="PANTHER" id="PTHR31232:SF144">
    <property type="entry name" value="S-PROTEIN HOMOLOG 2"/>
    <property type="match status" value="1"/>
</dbReference>
<sequence>MEIPKLYLSFFILIIFVTTDLSHAEIVVAIINDFDSTVQFHCKSKDIDLGNQRLQPGGSWSFHFQRNFFGRSLFYCSFDLPNGKRWFDIYKEPRDNLIGLWFQKYLWRIKPRGPCKHSNDDGWSGILLDNSTDLSHADTRNNIPVANGPPLLSTNDVFNPFGKITVEIINDIGGTVSLPFHCKSKNDDFGDRSLQPGGSWSFSFKRQFFGRTLFFCSFAFPNGIYYFDIFRDHRDTAGDDWCQNCVWKIRPTGPCRFNGGTKQFDICFPWNKNKSLY</sequence>
<feature type="signal peptide" evidence="6">
    <location>
        <begin position="1"/>
        <end position="24"/>
    </location>
</feature>
<protein>
    <recommendedName>
        <fullName evidence="6">S-protein homolog</fullName>
    </recommendedName>
</protein>
<evidence type="ECO:0000256" key="5">
    <source>
        <dbReference type="ARBA" id="ARBA00022729"/>
    </source>
</evidence>
<organism evidence="7 8">
    <name type="scientific">Brassica campestris</name>
    <name type="common">Field mustard</name>
    <dbReference type="NCBI Taxonomy" id="3711"/>
    <lineage>
        <taxon>Eukaryota</taxon>
        <taxon>Viridiplantae</taxon>
        <taxon>Streptophyta</taxon>
        <taxon>Embryophyta</taxon>
        <taxon>Tracheophyta</taxon>
        <taxon>Spermatophyta</taxon>
        <taxon>Magnoliopsida</taxon>
        <taxon>eudicotyledons</taxon>
        <taxon>Gunneridae</taxon>
        <taxon>Pentapetalae</taxon>
        <taxon>rosids</taxon>
        <taxon>malvids</taxon>
        <taxon>Brassicales</taxon>
        <taxon>Brassicaceae</taxon>
        <taxon>Brassiceae</taxon>
        <taxon>Brassica</taxon>
    </lineage>
</organism>
<keyword evidence="3 6" id="KW-0713">Self-incompatibility</keyword>
<comment type="similarity">
    <text evidence="2 6">Belongs to the plant self-incompatibility (S1) protein family.</text>
</comment>
<evidence type="ECO:0000256" key="3">
    <source>
        <dbReference type="ARBA" id="ARBA00022471"/>
    </source>
</evidence>
<proteinExistence type="inferred from homology"/>
<dbReference type="GO" id="GO:0060320">
    <property type="term" value="P:rejection of self pollen"/>
    <property type="evidence" value="ECO:0007669"/>
    <property type="project" value="UniProtKB-KW"/>
</dbReference>
<dbReference type="GO" id="GO:0005576">
    <property type="term" value="C:extracellular region"/>
    <property type="evidence" value="ECO:0007669"/>
    <property type="project" value="UniProtKB-SubCell"/>
</dbReference>
<evidence type="ECO:0000256" key="2">
    <source>
        <dbReference type="ARBA" id="ARBA00005581"/>
    </source>
</evidence>
<dbReference type="Gramene" id="A08p13960.2_BraZ1">
    <property type="protein sequence ID" value="A08p13960.2_BraZ1.CDS"/>
    <property type="gene ID" value="A08g13960.2_BraZ1"/>
</dbReference>
<keyword evidence="5 6" id="KW-0732">Signal</keyword>
<feature type="chain" id="PRO_5034278018" description="S-protein homolog" evidence="6">
    <location>
        <begin position="25"/>
        <end position="277"/>
    </location>
</feature>
<evidence type="ECO:0000256" key="1">
    <source>
        <dbReference type="ARBA" id="ARBA00004613"/>
    </source>
</evidence>
<evidence type="ECO:0000256" key="4">
    <source>
        <dbReference type="ARBA" id="ARBA00022525"/>
    </source>
</evidence>
<comment type="subcellular location">
    <subcellularLocation>
        <location evidence="1 6">Secreted</location>
    </subcellularLocation>
</comment>
<dbReference type="Proteomes" id="UP000694005">
    <property type="component" value="Chromosome A08"/>
</dbReference>
<evidence type="ECO:0000256" key="6">
    <source>
        <dbReference type="RuleBase" id="RU367044"/>
    </source>
</evidence>